<evidence type="ECO:0000313" key="1">
    <source>
        <dbReference type="EMBL" id="UPQ75281.1"/>
    </source>
</evidence>
<sequence length="332" mass="38515">MLISKLKTEGFVYYNLHTEQVMISNYFNDNSDLGIYEDLLVSDTIEKVLNDLEDDCKNIILDFDKIQNISQNNINKKFHEYIKVGYKFVLLNVREDIINDFGFNVITNDENICEDEFYRKFNLFSDDIESLKGKIKPRKIFTQSFENIISNYIIPYGNPHTSSFVYLHSYVDLKSFISNEKKMFLFSMYQLSIMIKEECINETSDDIILVCQSLNSSLIVSILSNLLKLDILILDKIGPINKLYSRLDKNISDKKKYVIISDLVCLGTEVKIVKNLIQFLGGTYLRNASLIKIETLNSKHIKKPEATIAVFSINRSNNARLNYKITTNLEDF</sequence>
<name>A0ABY4K4L2_9FLAO</name>
<protein>
    <recommendedName>
        <fullName evidence="3">Phosphoribosyltransferase domain-containing protein</fullName>
    </recommendedName>
</protein>
<evidence type="ECO:0000313" key="2">
    <source>
        <dbReference type="Proteomes" id="UP000830552"/>
    </source>
</evidence>
<reference evidence="1" key="1">
    <citation type="submission" date="2022-04" db="EMBL/GenBank/DDBJ databases">
        <title>Evolutionary, genomic, and biogeographic characterization of Chryseobacterium nepalense represented by a plastic-degrading bacterium AC3.</title>
        <authorList>
            <person name="Yin Z."/>
            <person name="Liu X."/>
            <person name="Wang D."/>
            <person name="Xie Z."/>
        </authorList>
    </citation>
    <scope>NUCLEOTIDE SEQUENCE</scope>
    <source>
        <strain evidence="1">AC3</strain>
    </source>
</reference>
<keyword evidence="2" id="KW-1185">Reference proteome</keyword>
<proteinExistence type="predicted"/>
<evidence type="ECO:0008006" key="3">
    <source>
        <dbReference type="Google" id="ProtNLM"/>
    </source>
</evidence>
<dbReference type="EMBL" id="CP096203">
    <property type="protein sequence ID" value="UPQ75281.1"/>
    <property type="molecule type" value="Genomic_DNA"/>
</dbReference>
<organism evidence="1 2">
    <name type="scientific">Chryseobacterium nepalense</name>
    <dbReference type="NCBI Taxonomy" id="1854498"/>
    <lineage>
        <taxon>Bacteria</taxon>
        <taxon>Pseudomonadati</taxon>
        <taxon>Bacteroidota</taxon>
        <taxon>Flavobacteriia</taxon>
        <taxon>Flavobacteriales</taxon>
        <taxon>Weeksellaceae</taxon>
        <taxon>Chryseobacterium group</taxon>
        <taxon>Chryseobacterium</taxon>
    </lineage>
</organism>
<gene>
    <name evidence="1" type="ORF">M0D58_14670</name>
</gene>
<accession>A0ABY4K4L2</accession>
<dbReference type="Proteomes" id="UP000830552">
    <property type="component" value="Chromosome"/>
</dbReference>
<dbReference type="RefSeq" id="WP_248391015.1">
    <property type="nucleotide sequence ID" value="NZ_CP096203.1"/>
</dbReference>